<name>A0A2S3ZWD7_ARTGL</name>
<dbReference type="Proteomes" id="UP000237061">
    <property type="component" value="Unassembled WGS sequence"/>
</dbReference>
<dbReference type="AlphaFoldDB" id="A0A2S3ZWD7"/>
<evidence type="ECO:0000313" key="2">
    <source>
        <dbReference type="Proteomes" id="UP000237061"/>
    </source>
</evidence>
<keyword evidence="2" id="KW-1185">Reference proteome</keyword>
<sequence>MGFDLHQTPKPHASTWPIYLSWLDARQGNVRHIRHQRGSAVSTCVRMQFRHAGSAWMRLRSRKVSISWCGGVFLDTVRVSALIVLQSFLGAKFLPLLELG</sequence>
<accession>A0A2S3ZWD7</accession>
<protein>
    <submittedName>
        <fullName evidence="1">Uncharacterized protein</fullName>
    </submittedName>
</protein>
<evidence type="ECO:0000313" key="1">
    <source>
        <dbReference type="EMBL" id="POH73394.1"/>
    </source>
</evidence>
<gene>
    <name evidence="1" type="ORF">CVS27_10805</name>
</gene>
<reference evidence="1 2" key="1">
    <citation type="submission" date="2018-01" db="EMBL/GenBank/DDBJ databases">
        <title>Arthrobacter sp. nov., from glaciers in China.</title>
        <authorList>
            <person name="Liu Q."/>
            <person name="Xin Y.-H."/>
        </authorList>
    </citation>
    <scope>NUCLEOTIDE SEQUENCE [LARGE SCALE GENOMIC DNA]</scope>
    <source>
        <strain evidence="1 2">HLT2-12-2</strain>
    </source>
</reference>
<dbReference type="EMBL" id="PPXC01000007">
    <property type="protein sequence ID" value="POH73394.1"/>
    <property type="molecule type" value="Genomic_DNA"/>
</dbReference>
<comment type="caution">
    <text evidence="1">The sequence shown here is derived from an EMBL/GenBank/DDBJ whole genome shotgun (WGS) entry which is preliminary data.</text>
</comment>
<organism evidence="1 2">
    <name type="scientific">Arthrobacter glacialis</name>
    <dbReference type="NCBI Taxonomy" id="1664"/>
    <lineage>
        <taxon>Bacteria</taxon>
        <taxon>Bacillati</taxon>
        <taxon>Actinomycetota</taxon>
        <taxon>Actinomycetes</taxon>
        <taxon>Micrococcales</taxon>
        <taxon>Micrococcaceae</taxon>
        <taxon>Arthrobacter</taxon>
    </lineage>
</organism>
<proteinExistence type="predicted"/>